<dbReference type="AlphaFoldDB" id="A0AAE3FJS9"/>
<dbReference type="InterPro" id="IPR011545">
    <property type="entry name" value="DEAD/DEAH_box_helicase_dom"/>
</dbReference>
<protein>
    <submittedName>
        <fullName evidence="7">DEAD/DEAH box helicase</fullName>
    </submittedName>
</protein>
<dbReference type="InterPro" id="IPR050474">
    <property type="entry name" value="Hel308_SKI2-like"/>
</dbReference>
<dbReference type="Pfam" id="PF00270">
    <property type="entry name" value="DEAD"/>
    <property type="match status" value="1"/>
</dbReference>
<dbReference type="GO" id="GO:0005524">
    <property type="term" value="F:ATP binding"/>
    <property type="evidence" value="ECO:0007669"/>
    <property type="project" value="UniProtKB-KW"/>
</dbReference>
<evidence type="ECO:0000259" key="5">
    <source>
        <dbReference type="PROSITE" id="PS51192"/>
    </source>
</evidence>
<dbReference type="Gene3D" id="3.40.50.300">
    <property type="entry name" value="P-loop containing nucleotide triphosphate hydrolases"/>
    <property type="match status" value="2"/>
</dbReference>
<name>A0AAE3FJS9_9CREN</name>
<keyword evidence="3 7" id="KW-0347">Helicase</keyword>
<dbReference type="PROSITE" id="PS51194">
    <property type="entry name" value="HELICASE_CTER"/>
    <property type="match status" value="1"/>
</dbReference>
<accession>A0AAE3FJS9</accession>
<evidence type="ECO:0000256" key="2">
    <source>
        <dbReference type="ARBA" id="ARBA00022801"/>
    </source>
</evidence>
<dbReference type="InterPro" id="IPR001650">
    <property type="entry name" value="Helicase_C-like"/>
</dbReference>
<dbReference type="EMBL" id="JZWS02000005">
    <property type="protein sequence ID" value="MCL7344140.1"/>
    <property type="molecule type" value="Genomic_DNA"/>
</dbReference>
<gene>
    <name evidence="7" type="ORF">TQ35_006160</name>
</gene>
<evidence type="ECO:0000259" key="6">
    <source>
        <dbReference type="PROSITE" id="PS51194"/>
    </source>
</evidence>
<dbReference type="Pfam" id="PF00271">
    <property type="entry name" value="Helicase_C"/>
    <property type="match status" value="1"/>
</dbReference>
<dbReference type="GO" id="GO:0004386">
    <property type="term" value="F:helicase activity"/>
    <property type="evidence" value="ECO:0007669"/>
    <property type="project" value="UniProtKB-KW"/>
</dbReference>
<reference evidence="7" key="1">
    <citation type="submission" date="2022-05" db="EMBL/GenBank/DDBJ databases">
        <title>Metagenome Sequencing of an Archaeal-Dominated Microbial Community from a Hot Spring at the Los Azufres Geothermal Field, Mexico.</title>
        <authorList>
            <person name="Marin-Paredes R."/>
            <person name="Martinez-Romero E."/>
            <person name="Servin-Garciduenas L.E."/>
        </authorList>
    </citation>
    <scope>NUCLEOTIDE SEQUENCE</scope>
    <source>
        <strain evidence="7">AZ1-454</strain>
    </source>
</reference>
<proteinExistence type="predicted"/>
<dbReference type="GO" id="GO:0140097">
    <property type="term" value="F:catalytic activity, acting on DNA"/>
    <property type="evidence" value="ECO:0007669"/>
    <property type="project" value="UniProtKB-ARBA"/>
</dbReference>
<dbReference type="Gene3D" id="1.10.3380.20">
    <property type="match status" value="1"/>
</dbReference>
<keyword evidence="4" id="KW-0067">ATP-binding</keyword>
<comment type="caution">
    <text evidence="7">The sequence shown here is derived from an EMBL/GenBank/DDBJ whole genome shotgun (WGS) entry which is preliminary data.</text>
</comment>
<dbReference type="SMART" id="SM00490">
    <property type="entry name" value="HELICc"/>
    <property type="match status" value="1"/>
</dbReference>
<dbReference type="InterPro" id="IPR027417">
    <property type="entry name" value="P-loop_NTPase"/>
</dbReference>
<organism evidence="7">
    <name type="scientific">Candidatus Aramenus sulfurataquae</name>
    <dbReference type="NCBI Taxonomy" id="1326980"/>
    <lineage>
        <taxon>Archaea</taxon>
        <taxon>Thermoproteota</taxon>
        <taxon>Thermoprotei</taxon>
        <taxon>Sulfolobales</taxon>
        <taxon>Sulfolobaceae</taxon>
        <taxon>Candidatus Aramenus</taxon>
    </lineage>
</organism>
<dbReference type="SUPFAM" id="SSF158702">
    <property type="entry name" value="Sec63 N-terminal domain-like"/>
    <property type="match status" value="1"/>
</dbReference>
<dbReference type="GO" id="GO:0003676">
    <property type="term" value="F:nucleic acid binding"/>
    <property type="evidence" value="ECO:0007669"/>
    <property type="project" value="InterPro"/>
</dbReference>
<feature type="domain" description="Helicase ATP-binding" evidence="5">
    <location>
        <begin position="11"/>
        <end position="167"/>
    </location>
</feature>
<keyword evidence="1" id="KW-0547">Nucleotide-binding</keyword>
<evidence type="ECO:0000313" key="7">
    <source>
        <dbReference type="EMBL" id="MCL7344140.1"/>
    </source>
</evidence>
<evidence type="ECO:0000256" key="3">
    <source>
        <dbReference type="ARBA" id="ARBA00022806"/>
    </source>
</evidence>
<dbReference type="SUPFAM" id="SSF52540">
    <property type="entry name" value="P-loop containing nucleoside triphosphate hydrolases"/>
    <property type="match status" value="1"/>
</dbReference>
<evidence type="ECO:0000256" key="4">
    <source>
        <dbReference type="ARBA" id="ARBA00022840"/>
    </source>
</evidence>
<keyword evidence="2" id="KW-0378">Hydrolase</keyword>
<dbReference type="GO" id="GO:0016787">
    <property type="term" value="F:hydrolase activity"/>
    <property type="evidence" value="ECO:0007669"/>
    <property type="project" value="UniProtKB-KW"/>
</dbReference>
<dbReference type="PANTHER" id="PTHR47961">
    <property type="entry name" value="DNA POLYMERASE THETA, PUTATIVE (AFU_ORTHOLOGUE AFUA_1G05260)-RELATED"/>
    <property type="match status" value="1"/>
</dbReference>
<sequence>MNDFQQKFLEAYNSNPMKNYLLSAPTGSGKTYLAKYVLENRERIAVYVSPLKALAKEVYEEVKEKRKAKYVDSEVYEDDLGKFNADVLLSTYEKFDSAIRHQYKWLKEVSVVLIDEVHNVESDRGMAIENIVLWAKNNDVPLISLSATLPNLEEYRKWLNAEVISQDKRAVPLHECVAYPFVLRCYDNDFNLPLNSFAHVRNAKLQVLLSVMEYIKNLGKNALIFVRSRKSTEALRDTLLKFGFKVERYHSGLPPEEKKRIIDALKNGDVNFLVTTTALGQGVNLPVFATVFYDIYLPSTGEKGEFKGWRELDLMEFKQIAGRAGRPKYDKEGMAIIVASSIREADEMRSKFFSNSYQTKLTSYKVENLSIGVISWAEGIEEKEFSELIKGSLKFKGIREEEVAQVLERVTNLNLVKRDSGLYLTSLGRAVSWSYIDVDSLASFPISQESFDVLDAVANSSAVVQSLRGCKEGKELLRRWIQGESISDLCRGLSAKDINEVIDNARWISFALYRVLKALGKDYEKAYKVYVQMKYGVPMEVVKLAQLGLDRETALKLKDVAKDDLDLCVKAGLPQIKQVLKERGYTAEGLCRKYYSTYPEVFDMMRALEKFYGKEFEFKELASRYGKDVFYELVKKGYIAKAGSGKYVVNFP</sequence>
<evidence type="ECO:0000256" key="1">
    <source>
        <dbReference type="ARBA" id="ARBA00022741"/>
    </source>
</evidence>
<dbReference type="InterPro" id="IPR014001">
    <property type="entry name" value="Helicase_ATP-bd"/>
</dbReference>
<feature type="domain" description="Helicase C-terminal" evidence="6">
    <location>
        <begin position="210"/>
        <end position="372"/>
    </location>
</feature>
<dbReference type="PANTHER" id="PTHR47961:SF6">
    <property type="entry name" value="DNA-DIRECTED DNA POLYMERASE"/>
    <property type="match status" value="1"/>
</dbReference>
<dbReference type="SMART" id="SM00487">
    <property type="entry name" value="DEXDc"/>
    <property type="match status" value="1"/>
</dbReference>
<dbReference type="PROSITE" id="PS51192">
    <property type="entry name" value="HELICASE_ATP_BIND_1"/>
    <property type="match status" value="1"/>
</dbReference>